<evidence type="ECO:0000259" key="1">
    <source>
        <dbReference type="Pfam" id="PF08241"/>
    </source>
</evidence>
<evidence type="ECO:0000313" key="3">
    <source>
        <dbReference type="Proteomes" id="UP000245076"/>
    </source>
</evidence>
<dbReference type="EMBL" id="BFAY01000001">
    <property type="protein sequence ID" value="GBF37142.1"/>
    <property type="molecule type" value="Genomic_DNA"/>
</dbReference>
<dbReference type="Gene3D" id="3.40.50.150">
    <property type="entry name" value="Vaccinia Virus protein VP39"/>
    <property type="match status" value="1"/>
</dbReference>
<keyword evidence="3" id="KW-1185">Reference proteome</keyword>
<keyword evidence="2" id="KW-0489">Methyltransferase</keyword>
<dbReference type="SUPFAM" id="SSF53335">
    <property type="entry name" value="S-adenosyl-L-methionine-dependent methyltransferases"/>
    <property type="match status" value="1"/>
</dbReference>
<keyword evidence="2" id="KW-0808">Transferase</keyword>
<sequence>MSTFFSAWTKRSNSSLLLGLDHVHPILKDIIEEGTSFPEDFVDYVMIFNLLHYEDPVSILKEAIRILKPGRVAGLVHWNYDPNTPRGPKMEIRPKPEEIHRWAIEAGFKIGSEKPIDLPPYHYGFIAKK</sequence>
<protein>
    <submittedName>
        <fullName evidence="2">Methyltransferase domain protein</fullName>
    </submittedName>
</protein>
<name>A0A2P2CXL1_9LEPT</name>
<gene>
    <name evidence="2" type="ORF">LPTSP1_01200</name>
</gene>
<organism evidence="2 3">
    <name type="scientific">Leptospira johnsonii</name>
    <dbReference type="NCBI Taxonomy" id="1917820"/>
    <lineage>
        <taxon>Bacteria</taxon>
        <taxon>Pseudomonadati</taxon>
        <taxon>Spirochaetota</taxon>
        <taxon>Spirochaetia</taxon>
        <taxon>Leptospirales</taxon>
        <taxon>Leptospiraceae</taxon>
        <taxon>Leptospira</taxon>
    </lineage>
</organism>
<dbReference type="Proteomes" id="UP000245076">
    <property type="component" value="Unassembled WGS sequence"/>
</dbReference>
<dbReference type="Pfam" id="PF08241">
    <property type="entry name" value="Methyltransf_11"/>
    <property type="match status" value="1"/>
</dbReference>
<comment type="caution">
    <text evidence="2">The sequence shown here is derived from an EMBL/GenBank/DDBJ whole genome shotgun (WGS) entry which is preliminary data.</text>
</comment>
<dbReference type="InterPro" id="IPR013216">
    <property type="entry name" value="Methyltransf_11"/>
</dbReference>
<dbReference type="InterPro" id="IPR029063">
    <property type="entry name" value="SAM-dependent_MTases_sf"/>
</dbReference>
<feature type="domain" description="Methyltransferase type 11" evidence="1">
    <location>
        <begin position="35"/>
        <end position="70"/>
    </location>
</feature>
<dbReference type="GO" id="GO:0008757">
    <property type="term" value="F:S-adenosylmethionine-dependent methyltransferase activity"/>
    <property type="evidence" value="ECO:0007669"/>
    <property type="project" value="InterPro"/>
</dbReference>
<dbReference type="AlphaFoldDB" id="A0A2P2CXL1"/>
<dbReference type="RefSeq" id="WP_245915427.1">
    <property type="nucleotide sequence ID" value="NZ_BFAY01000001.1"/>
</dbReference>
<proteinExistence type="predicted"/>
<dbReference type="GO" id="GO:0032259">
    <property type="term" value="P:methylation"/>
    <property type="evidence" value="ECO:0007669"/>
    <property type="project" value="UniProtKB-KW"/>
</dbReference>
<accession>A0A2P2CXL1</accession>
<evidence type="ECO:0000313" key="2">
    <source>
        <dbReference type="EMBL" id="GBF37142.1"/>
    </source>
</evidence>
<reference evidence="2 3" key="1">
    <citation type="submission" date="2018-02" db="EMBL/GenBank/DDBJ databases">
        <title>Novel Leptospira species isolated from soil and water in Japan.</title>
        <authorList>
            <person name="Nakao R."/>
            <person name="Masuzawa T."/>
        </authorList>
    </citation>
    <scope>NUCLEOTIDE SEQUENCE [LARGE SCALE GENOMIC DNA]</scope>
    <source>
        <strain evidence="2 3">E8</strain>
    </source>
</reference>